<sequence length="796" mass="88866">MGIDAEERGTRLLAACWALAAASALLLFLRIYCKLWRGRGLWWDDHFLIISWVSLAIAVSINTYLVSLGFGKHMWTISDENKRTINKFTILVATFGIIATTTSKTSFAVTLYRIATNQWMKYFLIFVIVTINVSMNLVWIFGFAKCTPLAKVFDGTVEGTCWNKQKLLKYQLFASYYSAILDFVLAFLPWPILMGMSMRRRERLGVAVAMSLGAIAGICAIVKAVLVVSMTSTDITYDRVDLTIWTLTEPAASIMAVCIPVLSHTNPLDGTNATNMAGTNKRYGPHSKYGRNSVVIMSAAGWQESQEALQDPESTQTSRSRSSPNSGGVMKTEEVAAASNLRRTPSPSSSRVSINPPATPGSPAPIDESAPDYFNPLSQAPSAQSQTSISSFPRLPSQTSLSAFPDVAPPPRRPPIDQARLPSIRLRRTSNGSLYSDNGLSSEFDPNRPRSISQPERARVSDAPVLARHSRRVPQIAMPRLTEEGARPSLAELGMDGPTSPLSPAVSLPDQTHPPRESDVDMSRLQRARKMSRMFWPGHRRQGDQKQAMRPQTAEEEEYAQELVDWLDVIDPEVQTLSTLTNVQNSLFVPDLGNWINRRPTYALSRHEPEQDWAREALLEERRREAAREAREAAAEAAQMVAEPPPMQRSSTITSRLTESHYAALPHGATLDGWSAREKAELDDHVRHMLHSRRARFKRSLKGFGQYVRRPLGFFVTLYATLITLFGLAWVLFLIGWIYVGEKQVYAIHIIDSVLVALFAIMGDGLAPFRAVDTYHMFFIARYSRMIRRAEKGQEA</sequence>
<evidence type="ECO:0000256" key="2">
    <source>
        <dbReference type="SAM" id="MobiDB-lite"/>
    </source>
</evidence>
<name>A0A428SXC5_9HYPO</name>
<dbReference type="Proteomes" id="UP000287144">
    <property type="component" value="Unassembled WGS sequence"/>
</dbReference>
<dbReference type="PANTHER" id="PTHR35872">
    <property type="entry name" value="INTEGRAL MEMBRANE PROTEIN (AFU_ORTHOLOGUE AFUA_5G07110)"/>
    <property type="match status" value="1"/>
</dbReference>
<evidence type="ECO:0000313" key="6">
    <source>
        <dbReference type="Proteomes" id="UP000287144"/>
    </source>
</evidence>
<evidence type="ECO:0000313" key="5">
    <source>
        <dbReference type="EMBL" id="RSL94442.1"/>
    </source>
</evidence>
<comment type="caution">
    <text evidence="5">The sequence shown here is derived from an EMBL/GenBank/DDBJ whole genome shotgun (WGS) entry which is preliminary data.</text>
</comment>
<evidence type="ECO:0000256" key="1">
    <source>
        <dbReference type="SAM" id="Coils"/>
    </source>
</evidence>
<feature type="compositionally biased region" description="Low complexity" evidence="2">
    <location>
        <begin position="339"/>
        <end position="356"/>
    </location>
</feature>
<dbReference type="Pfam" id="PF20684">
    <property type="entry name" value="Fung_rhodopsin"/>
    <property type="match status" value="1"/>
</dbReference>
<feature type="transmembrane region" description="Helical" evidence="3">
    <location>
        <begin position="205"/>
        <end position="230"/>
    </location>
</feature>
<feature type="transmembrane region" description="Helical" evidence="3">
    <location>
        <begin position="242"/>
        <end position="262"/>
    </location>
</feature>
<keyword evidence="3" id="KW-0472">Membrane</keyword>
<gene>
    <name evidence="5" type="ORF">CEP52_012638</name>
</gene>
<keyword evidence="3" id="KW-0812">Transmembrane</keyword>
<dbReference type="InterPro" id="IPR049326">
    <property type="entry name" value="Rhodopsin_dom_fungi"/>
</dbReference>
<dbReference type="InterPro" id="IPR021369">
    <property type="entry name" value="DUF2985"/>
</dbReference>
<feature type="compositionally biased region" description="Polar residues" evidence="2">
    <location>
        <begin position="376"/>
        <end position="402"/>
    </location>
</feature>
<feature type="coiled-coil region" evidence="1">
    <location>
        <begin position="616"/>
        <end position="643"/>
    </location>
</feature>
<dbReference type="AlphaFoldDB" id="A0A428SXC5"/>
<reference evidence="5 6" key="1">
    <citation type="submission" date="2017-06" db="EMBL/GenBank/DDBJ databases">
        <title>Comparative genomic analysis of Ambrosia Fusariam Clade fungi.</title>
        <authorList>
            <person name="Stajich J.E."/>
            <person name="Carrillo J."/>
            <person name="Kijimoto T."/>
            <person name="Eskalen A."/>
            <person name="O'Donnell K."/>
            <person name="Kasson M."/>
        </authorList>
    </citation>
    <scope>NUCLEOTIDE SEQUENCE [LARGE SCALE GENOMIC DNA]</scope>
    <source>
        <strain evidence="5 6">NRRL62579</strain>
    </source>
</reference>
<evidence type="ECO:0000259" key="4">
    <source>
        <dbReference type="Pfam" id="PF20684"/>
    </source>
</evidence>
<feature type="compositionally biased region" description="Polar residues" evidence="2">
    <location>
        <begin position="429"/>
        <end position="441"/>
    </location>
</feature>
<dbReference type="PANTHER" id="PTHR35872:SF1">
    <property type="entry name" value="ALPHA-L-RHAMNOSIDASE C"/>
    <property type="match status" value="1"/>
</dbReference>
<feature type="transmembrane region" description="Helical" evidence="3">
    <location>
        <begin position="174"/>
        <end position="193"/>
    </location>
</feature>
<feature type="region of interest" description="Disordered" evidence="2">
    <location>
        <begin position="304"/>
        <end position="464"/>
    </location>
</feature>
<feature type="transmembrane region" description="Helical" evidence="3">
    <location>
        <begin position="45"/>
        <end position="70"/>
    </location>
</feature>
<protein>
    <recommendedName>
        <fullName evidence="4">Rhodopsin domain-containing protein</fullName>
    </recommendedName>
</protein>
<feature type="domain" description="Rhodopsin" evidence="4">
    <location>
        <begin position="29"/>
        <end position="263"/>
    </location>
</feature>
<keyword evidence="6" id="KW-1185">Reference proteome</keyword>
<dbReference type="EMBL" id="NKCK01000167">
    <property type="protein sequence ID" value="RSL94442.1"/>
    <property type="molecule type" value="Genomic_DNA"/>
</dbReference>
<evidence type="ECO:0000256" key="3">
    <source>
        <dbReference type="SAM" id="Phobius"/>
    </source>
</evidence>
<dbReference type="Pfam" id="PF11204">
    <property type="entry name" value="DUF2985"/>
    <property type="match status" value="1"/>
</dbReference>
<feature type="transmembrane region" description="Helical" evidence="3">
    <location>
        <begin position="746"/>
        <end position="767"/>
    </location>
</feature>
<keyword evidence="3" id="KW-1133">Transmembrane helix</keyword>
<feature type="transmembrane region" description="Helical" evidence="3">
    <location>
        <begin position="90"/>
        <end position="115"/>
    </location>
</feature>
<feature type="compositionally biased region" description="Basic and acidic residues" evidence="2">
    <location>
        <begin position="513"/>
        <end position="523"/>
    </location>
</feature>
<feature type="transmembrane region" description="Helical" evidence="3">
    <location>
        <begin position="712"/>
        <end position="740"/>
    </location>
</feature>
<organism evidence="5 6">
    <name type="scientific">Fusarium oligoseptatum</name>
    <dbReference type="NCBI Taxonomy" id="2604345"/>
    <lineage>
        <taxon>Eukaryota</taxon>
        <taxon>Fungi</taxon>
        <taxon>Dikarya</taxon>
        <taxon>Ascomycota</taxon>
        <taxon>Pezizomycotina</taxon>
        <taxon>Sordariomycetes</taxon>
        <taxon>Hypocreomycetidae</taxon>
        <taxon>Hypocreales</taxon>
        <taxon>Nectriaceae</taxon>
        <taxon>Fusarium</taxon>
        <taxon>Fusarium solani species complex</taxon>
    </lineage>
</organism>
<keyword evidence="1" id="KW-0175">Coiled coil</keyword>
<feature type="transmembrane region" description="Helical" evidence="3">
    <location>
        <begin position="122"/>
        <end position="144"/>
    </location>
</feature>
<dbReference type="STRING" id="1325735.A0A428SXC5"/>
<feature type="transmembrane region" description="Helical" evidence="3">
    <location>
        <begin position="12"/>
        <end position="33"/>
    </location>
</feature>
<proteinExistence type="predicted"/>
<accession>A0A428SXC5</accession>
<feature type="compositionally biased region" description="Polar residues" evidence="2">
    <location>
        <begin position="304"/>
        <end position="326"/>
    </location>
</feature>
<feature type="region of interest" description="Disordered" evidence="2">
    <location>
        <begin position="493"/>
        <end position="523"/>
    </location>
</feature>